<keyword evidence="4" id="KW-1185">Reference proteome</keyword>
<dbReference type="Proteomes" id="UP000054937">
    <property type="component" value="Unassembled WGS sequence"/>
</dbReference>
<dbReference type="FunFam" id="3.10.110.10:FF:000086">
    <property type="entry name" value="Ubiquitin-conjugating enzyme E2 J1"/>
    <property type="match status" value="1"/>
</dbReference>
<feature type="compositionally biased region" description="Polar residues" evidence="1">
    <location>
        <begin position="312"/>
        <end position="324"/>
    </location>
</feature>
<gene>
    <name evidence="3" type="ORF">PPERSA_07787</name>
</gene>
<dbReference type="InterPro" id="IPR016135">
    <property type="entry name" value="UBQ-conjugating_enzyme/RWD"/>
</dbReference>
<dbReference type="EMBL" id="LDAU01000204">
    <property type="protein sequence ID" value="KRW99710.1"/>
    <property type="molecule type" value="Genomic_DNA"/>
</dbReference>
<reference evidence="3 4" key="1">
    <citation type="journal article" date="2015" name="Sci. Rep.">
        <title>Genome of the facultative scuticociliatosis pathogen Pseudocohnilembus persalinus provides insight into its virulence through horizontal gene transfer.</title>
        <authorList>
            <person name="Xiong J."/>
            <person name="Wang G."/>
            <person name="Cheng J."/>
            <person name="Tian M."/>
            <person name="Pan X."/>
            <person name="Warren A."/>
            <person name="Jiang C."/>
            <person name="Yuan D."/>
            <person name="Miao W."/>
        </authorList>
    </citation>
    <scope>NUCLEOTIDE SEQUENCE [LARGE SCALE GENOMIC DNA]</scope>
    <source>
        <strain evidence="3">36N120E</strain>
    </source>
</reference>
<evidence type="ECO:0000256" key="1">
    <source>
        <dbReference type="SAM" id="MobiDB-lite"/>
    </source>
</evidence>
<dbReference type="CDD" id="cd23799">
    <property type="entry name" value="UBCc_UBE2J"/>
    <property type="match status" value="1"/>
</dbReference>
<dbReference type="SUPFAM" id="SSF54495">
    <property type="entry name" value="UBC-like"/>
    <property type="match status" value="1"/>
</dbReference>
<feature type="region of interest" description="Disordered" evidence="1">
    <location>
        <begin position="228"/>
        <end position="289"/>
    </location>
</feature>
<dbReference type="OMA" id="DEPYEWH"/>
<dbReference type="PROSITE" id="PS50127">
    <property type="entry name" value="UBC_2"/>
    <property type="match status" value="1"/>
</dbReference>
<evidence type="ECO:0000259" key="2">
    <source>
        <dbReference type="PROSITE" id="PS50127"/>
    </source>
</evidence>
<dbReference type="Gene3D" id="3.10.110.10">
    <property type="entry name" value="Ubiquitin Conjugating Enzyme"/>
    <property type="match status" value="1"/>
</dbReference>
<feature type="compositionally biased region" description="Polar residues" evidence="1">
    <location>
        <begin position="274"/>
        <end position="289"/>
    </location>
</feature>
<dbReference type="InterPro" id="IPR000608">
    <property type="entry name" value="UBC"/>
</dbReference>
<feature type="compositionally biased region" description="Low complexity" evidence="1">
    <location>
        <begin position="189"/>
        <end position="202"/>
    </location>
</feature>
<feature type="region of interest" description="Disordered" evidence="1">
    <location>
        <begin position="301"/>
        <end position="324"/>
    </location>
</feature>
<feature type="domain" description="UBC core" evidence="2">
    <location>
        <begin position="7"/>
        <end position="167"/>
    </location>
</feature>
<feature type="compositionally biased region" description="Polar residues" evidence="1">
    <location>
        <begin position="252"/>
        <end position="265"/>
    </location>
</feature>
<dbReference type="Pfam" id="PF00179">
    <property type="entry name" value="UQ_con"/>
    <property type="match status" value="1"/>
</dbReference>
<dbReference type="OrthoDB" id="1158011at2759"/>
<dbReference type="SMART" id="SM00212">
    <property type="entry name" value="UBCc"/>
    <property type="match status" value="1"/>
</dbReference>
<dbReference type="PANTHER" id="PTHR24067">
    <property type="entry name" value="UBIQUITIN-CONJUGATING ENZYME E2"/>
    <property type="match status" value="1"/>
</dbReference>
<comment type="caution">
    <text evidence="3">The sequence shown here is derived from an EMBL/GenBank/DDBJ whole genome shotgun (WGS) entry which is preliminary data.</text>
</comment>
<feature type="compositionally biased region" description="Low complexity" evidence="1">
    <location>
        <begin position="233"/>
        <end position="242"/>
    </location>
</feature>
<dbReference type="InterPro" id="IPR050113">
    <property type="entry name" value="Ub_conjugating_enzyme"/>
</dbReference>
<evidence type="ECO:0000313" key="3">
    <source>
        <dbReference type="EMBL" id="KRW99710.1"/>
    </source>
</evidence>
<protein>
    <submittedName>
        <fullName evidence="3">Ubiquitin-conjugating enzyme/RWD-like protein</fullName>
    </submittedName>
</protein>
<accession>A0A0V0QBV2</accession>
<evidence type="ECO:0000313" key="4">
    <source>
        <dbReference type="Proteomes" id="UP000054937"/>
    </source>
</evidence>
<proteinExistence type="predicted"/>
<organism evidence="3 4">
    <name type="scientific">Pseudocohnilembus persalinus</name>
    <name type="common">Ciliate</name>
    <dbReference type="NCBI Taxonomy" id="266149"/>
    <lineage>
        <taxon>Eukaryota</taxon>
        <taxon>Sar</taxon>
        <taxon>Alveolata</taxon>
        <taxon>Ciliophora</taxon>
        <taxon>Intramacronucleata</taxon>
        <taxon>Oligohymenophorea</taxon>
        <taxon>Scuticociliatia</taxon>
        <taxon>Philasterida</taxon>
        <taxon>Pseudocohnilembidae</taxon>
        <taxon>Pseudocohnilembus</taxon>
    </lineage>
</organism>
<dbReference type="AlphaFoldDB" id="A0A0V0QBV2"/>
<dbReference type="InParanoid" id="A0A0V0QBV2"/>
<name>A0A0V0QBV2_PSEPJ</name>
<sequence length="324" mass="37885">MQINQSTSLKRIQREIQDIKKNPSYMYYASPLKNDLYNWHFTIRGPEDSLFNGGVYHGQIMIPPDYPFKPPEIIFLNKSGRYQTNIKICLTITSYHPESWNPQWTIKTMLQALISTFPDTSSEIAGVGSIMNFPEENIKQLAKLSQNYICPQCGDKPIVEQLSKEKTKADQEFSEKENEIIKITKQPKNNEQQQQNNNISNNENEEKPITEEELEKQKIDIENQKKERENLEQQRNQLYQQQSEKRKQSSQAFTQNENPLQSLNINKNKNNKKQLTNVSDLTKQKSANEVNYNLDIQYQQDEEIGENKQKQDNLNSSFNKNEGK</sequence>
<feature type="compositionally biased region" description="Basic and acidic residues" evidence="1">
    <location>
        <begin position="204"/>
        <end position="216"/>
    </location>
</feature>
<feature type="region of interest" description="Disordered" evidence="1">
    <location>
        <begin position="184"/>
        <end position="216"/>
    </location>
</feature>